<proteinExistence type="predicted"/>
<evidence type="ECO:0000313" key="1">
    <source>
        <dbReference type="EMBL" id="GAC09000.1"/>
    </source>
</evidence>
<comment type="caution">
    <text evidence="1">The sequence shown here is derived from an EMBL/GenBank/DDBJ whole genome shotgun (WGS) entry which is preliminary data.</text>
</comment>
<dbReference type="Proteomes" id="UP000006320">
    <property type="component" value="Unassembled WGS sequence"/>
</dbReference>
<dbReference type="EMBL" id="BAEM01000016">
    <property type="protein sequence ID" value="GAC09000.1"/>
    <property type="molecule type" value="Genomic_DNA"/>
</dbReference>
<evidence type="ECO:0000313" key="2">
    <source>
        <dbReference type="Proteomes" id="UP000006320"/>
    </source>
</evidence>
<dbReference type="RefSeq" id="WP_007985707.1">
    <property type="nucleotide sequence ID" value="NZ_BAEM01000016.1"/>
</dbReference>
<accession>A0AAV3UVS3</accession>
<organism evidence="1 2">
    <name type="scientific">Paraglaciecola chathamensis S18K6</name>
    <dbReference type="NCBI Taxonomy" id="1127672"/>
    <lineage>
        <taxon>Bacteria</taxon>
        <taxon>Pseudomonadati</taxon>
        <taxon>Pseudomonadota</taxon>
        <taxon>Gammaproteobacteria</taxon>
        <taxon>Alteromonadales</taxon>
        <taxon>Alteromonadaceae</taxon>
        <taxon>Paraglaciecola</taxon>
    </lineage>
</organism>
<dbReference type="AlphaFoldDB" id="A0AAV3UVS3"/>
<gene>
    <name evidence="1" type="ORF">GCHA_1038</name>
</gene>
<protein>
    <submittedName>
        <fullName evidence="1">Uncharacterized protein</fullName>
    </submittedName>
</protein>
<sequence>MIDTRCVNEGKGSIAPWVSKLAPRGLTVSRVNQVFILLIAAMLNLGCHAVPENGAVSQKAEQNAEKNASDIKATGNDETKAVHLRHGVDESAGGLSAYIVTISNAIFYLEKEGGGLSSMLDTDGVDWIGFHNVAGSGWKGEYRGFPNAIHKQDGSYFHAMNAGTAPSTSRVTIETPEHVQIVFTSGNGKWQANWDFYPDRCDFTMAKVSPGYHYWVQYEGVPGGLMDESDFWYNSADNQRHPINESFIGDLPSPEWFAFGDANSQRMLYLLHHEDDLQRGAEQLAPDQSEDKHPDNYVSRPYMTVLGFGRSNKDKFLNTPRRFSLGFVESTGYESLEETVSHLIAQ</sequence>
<reference evidence="1 2" key="1">
    <citation type="journal article" date="2017" name="Antonie Van Leeuwenhoek">
        <title>Rhizobium rhizosphaerae sp. nov., a novel species isolated from rice rhizosphere.</title>
        <authorList>
            <person name="Zhao J.J."/>
            <person name="Zhang J."/>
            <person name="Zhang R.J."/>
            <person name="Zhang C.W."/>
            <person name="Yin H.Q."/>
            <person name="Zhang X.X."/>
        </authorList>
    </citation>
    <scope>NUCLEOTIDE SEQUENCE [LARGE SCALE GENOMIC DNA]</scope>
    <source>
        <strain evidence="1 2">S18K6</strain>
    </source>
</reference>
<name>A0AAV3UVS3_9ALTE</name>